<dbReference type="SMART" id="SM00875">
    <property type="entry name" value="BACK"/>
    <property type="match status" value="1"/>
</dbReference>
<feature type="region of interest" description="Disordered" evidence="3">
    <location>
        <begin position="578"/>
        <end position="601"/>
    </location>
</feature>
<keyword evidence="6" id="KW-1185">Reference proteome</keyword>
<dbReference type="InterPro" id="IPR056737">
    <property type="entry name" value="Beta-prop_ATRN-MKLN-like"/>
</dbReference>
<comment type="caution">
    <text evidence="5">The sequence shown here is derived from an EMBL/GenBank/DDBJ whole genome shotgun (WGS) entry which is preliminary data.</text>
</comment>
<evidence type="ECO:0000313" key="6">
    <source>
        <dbReference type="Proteomes" id="UP001152622"/>
    </source>
</evidence>
<feature type="domain" description="BTB" evidence="4">
    <location>
        <begin position="35"/>
        <end position="102"/>
    </location>
</feature>
<reference evidence="5" key="1">
    <citation type="journal article" date="2023" name="Science">
        <title>Genome structures resolve the early diversification of teleost fishes.</title>
        <authorList>
            <person name="Parey E."/>
            <person name="Louis A."/>
            <person name="Montfort J."/>
            <person name="Bouchez O."/>
            <person name="Roques C."/>
            <person name="Iampietro C."/>
            <person name="Lluch J."/>
            <person name="Castinel A."/>
            <person name="Donnadieu C."/>
            <person name="Desvignes T."/>
            <person name="Floi Bucao C."/>
            <person name="Jouanno E."/>
            <person name="Wen M."/>
            <person name="Mejri S."/>
            <person name="Dirks R."/>
            <person name="Jansen H."/>
            <person name="Henkel C."/>
            <person name="Chen W.J."/>
            <person name="Zahm M."/>
            <person name="Cabau C."/>
            <person name="Klopp C."/>
            <person name="Thompson A.W."/>
            <person name="Robinson-Rechavi M."/>
            <person name="Braasch I."/>
            <person name="Lecointre G."/>
            <person name="Bobe J."/>
            <person name="Postlethwait J.H."/>
            <person name="Berthelot C."/>
            <person name="Roest Crollius H."/>
            <person name="Guiguen Y."/>
        </authorList>
    </citation>
    <scope>NUCLEOTIDE SEQUENCE</scope>
    <source>
        <strain evidence="5">WJC10195</strain>
    </source>
</reference>
<dbReference type="AlphaFoldDB" id="A0A9Q1FRX2"/>
<dbReference type="OrthoDB" id="191037at2759"/>
<dbReference type="InterPro" id="IPR017096">
    <property type="entry name" value="BTB-kelch_protein"/>
</dbReference>
<gene>
    <name evidence="5" type="ORF">SKAU_G00133840</name>
</gene>
<dbReference type="Pfam" id="PF07707">
    <property type="entry name" value="BACK"/>
    <property type="match status" value="1"/>
</dbReference>
<dbReference type="PANTHER" id="PTHR24412">
    <property type="entry name" value="KELCH PROTEIN"/>
    <property type="match status" value="1"/>
</dbReference>
<dbReference type="Gene3D" id="1.25.40.420">
    <property type="match status" value="1"/>
</dbReference>
<dbReference type="Pfam" id="PF24981">
    <property type="entry name" value="Beta-prop_ATRN-LZTR1"/>
    <property type="match status" value="1"/>
</dbReference>
<dbReference type="Gene3D" id="2.120.10.80">
    <property type="entry name" value="Kelch-type beta propeller"/>
    <property type="match status" value="1"/>
</dbReference>
<sequence>MEGLSTQFQRRKREWRMSDMSFKVFNELRLERKLCDVVIVVSGVAFNAHKNILCGCSPYFRTLFTSGWNSTEKRVFNIPGVSPQMMKLIIEYAYTGTLPVTAKNVEPLLEAADQFCVPGITQACCDFLESQLCPQNCIGIWKFTDFYFCPELRRHAYRFILHHFEEIGYTSEEFLELTPSQLCDIIEKDDLNVEQEEVVFDTILRWTAHAKATRKSFISMLLPKVRMALMNADYFMNNVKKNSLVKDSEECKPIIIKALTAMYDLDMNRSSSSLLSNPLARQRLPYALLLCIGGCSTNGPSNAIEAFDPRADRWVDVTLQEGPKLAYHGTANLNGFVYCVGGYDNVDYISSVHKFNPVTRTWQQVAPMHGRRCYVSVAILDGLIYAMGGFDGYMRHNSAERYEPERNQWTLIPPMHMQRSDASATALHGKVYICGGFTGSDYLFSAEYYSPQTNTWTMIAPMRTRRSGLGVIAYEEQIYVVGGFDGVNRLRSTEAYNPLTDSWRCVSPMFNPRSNFGIEVVEDQLFVMAGFNGFTVIFHVECYDEREDKWYDVQDMNIARSALSCCVLSGLPNITQYISPRDSQQGSEEEPMAAPKSMITA</sequence>
<dbReference type="InterPro" id="IPR000210">
    <property type="entry name" value="BTB/POZ_dom"/>
</dbReference>
<evidence type="ECO:0000256" key="3">
    <source>
        <dbReference type="SAM" id="MobiDB-lite"/>
    </source>
</evidence>
<dbReference type="CDD" id="cd18450">
    <property type="entry name" value="BACK_KLHL10"/>
    <property type="match status" value="1"/>
</dbReference>
<dbReference type="InterPro" id="IPR015915">
    <property type="entry name" value="Kelch-typ_b-propeller"/>
</dbReference>
<dbReference type="Gene3D" id="3.30.710.10">
    <property type="entry name" value="Potassium Channel Kv1.1, Chain A"/>
    <property type="match status" value="1"/>
</dbReference>
<dbReference type="CDD" id="cd18240">
    <property type="entry name" value="BTB_POZ_KLHL10"/>
    <property type="match status" value="1"/>
</dbReference>
<evidence type="ECO:0000259" key="4">
    <source>
        <dbReference type="PROSITE" id="PS50097"/>
    </source>
</evidence>
<dbReference type="FunFam" id="1.25.40.420:FF:000001">
    <property type="entry name" value="Kelch-like family member 12"/>
    <property type="match status" value="1"/>
</dbReference>
<dbReference type="SMART" id="SM00225">
    <property type="entry name" value="BTB"/>
    <property type="match status" value="1"/>
</dbReference>
<dbReference type="PANTHER" id="PTHR24412:SF172">
    <property type="entry name" value="KELCH-LIKE PROTEIN 10"/>
    <property type="match status" value="1"/>
</dbReference>
<keyword evidence="1" id="KW-0880">Kelch repeat</keyword>
<dbReference type="EMBL" id="JAINUF010000004">
    <property type="protein sequence ID" value="KAJ8364553.1"/>
    <property type="molecule type" value="Genomic_DNA"/>
</dbReference>
<name>A0A9Q1FRX2_SYNKA</name>
<dbReference type="InterPro" id="IPR011705">
    <property type="entry name" value="BACK"/>
</dbReference>
<dbReference type="SUPFAM" id="SSF54695">
    <property type="entry name" value="POZ domain"/>
    <property type="match status" value="1"/>
</dbReference>
<dbReference type="InterPro" id="IPR030608">
    <property type="entry name" value="KLHL10_BTB/POZ"/>
</dbReference>
<dbReference type="SUPFAM" id="SSF117281">
    <property type="entry name" value="Kelch motif"/>
    <property type="match status" value="1"/>
</dbReference>
<evidence type="ECO:0000256" key="1">
    <source>
        <dbReference type="ARBA" id="ARBA00022441"/>
    </source>
</evidence>
<dbReference type="Pfam" id="PF00651">
    <property type="entry name" value="BTB"/>
    <property type="match status" value="1"/>
</dbReference>
<dbReference type="PIRSF" id="PIRSF037037">
    <property type="entry name" value="Kelch-like_protein_gigaxonin"/>
    <property type="match status" value="1"/>
</dbReference>
<evidence type="ECO:0000256" key="2">
    <source>
        <dbReference type="ARBA" id="ARBA00022737"/>
    </source>
</evidence>
<accession>A0A9Q1FRX2</accession>
<dbReference type="PROSITE" id="PS50097">
    <property type="entry name" value="BTB"/>
    <property type="match status" value="1"/>
</dbReference>
<protein>
    <recommendedName>
        <fullName evidence="4">BTB domain-containing protein</fullName>
    </recommendedName>
</protein>
<proteinExistence type="predicted"/>
<dbReference type="InterPro" id="IPR006652">
    <property type="entry name" value="Kelch_1"/>
</dbReference>
<dbReference type="InterPro" id="IPR011333">
    <property type="entry name" value="SKP1/BTB/POZ_sf"/>
</dbReference>
<dbReference type="Proteomes" id="UP001152622">
    <property type="component" value="Chromosome 4"/>
</dbReference>
<keyword evidence="2" id="KW-0677">Repeat</keyword>
<organism evidence="5 6">
    <name type="scientific">Synaphobranchus kaupii</name>
    <name type="common">Kaup's arrowtooth eel</name>
    <dbReference type="NCBI Taxonomy" id="118154"/>
    <lineage>
        <taxon>Eukaryota</taxon>
        <taxon>Metazoa</taxon>
        <taxon>Chordata</taxon>
        <taxon>Craniata</taxon>
        <taxon>Vertebrata</taxon>
        <taxon>Euteleostomi</taxon>
        <taxon>Actinopterygii</taxon>
        <taxon>Neopterygii</taxon>
        <taxon>Teleostei</taxon>
        <taxon>Anguilliformes</taxon>
        <taxon>Synaphobranchidae</taxon>
        <taxon>Synaphobranchus</taxon>
    </lineage>
</organism>
<evidence type="ECO:0000313" key="5">
    <source>
        <dbReference type="EMBL" id="KAJ8364553.1"/>
    </source>
</evidence>
<dbReference type="Pfam" id="PF01344">
    <property type="entry name" value="Kelch_1"/>
    <property type="match status" value="1"/>
</dbReference>
<dbReference type="SMART" id="SM00612">
    <property type="entry name" value="Kelch"/>
    <property type="match status" value="6"/>
</dbReference>